<keyword evidence="1" id="KW-0175">Coiled coil</keyword>
<sequence length="622" mass="69938">MRWSPAVLFLCKSSTSWKVDGLTDGNGNGNEAGTLDFAEKLWISLQNKQKQGFLLIASELIQLSGVSRWQRCKNKGTASRGGARRGRDWGLKMADVPNNLFTAGRTRSAPIDGAPPTGIHHVRSATHSGLTPARQKQSNAQRQAAARLAQVMASSVETDDYDEELQFERQPMPSYVGSRDSSPRVMRSNFGVSRDPSPRVMRTLNDSVPPAPTLIGRPAVPVVKPLVPMHRTKFPPRVTNDPPVDSSQRRPSIDMGFDPPMRSNAAAPVRSNGARPDTERMEEAALRDEIDILEEDKEILEKKLQDAEELLMQREARMKELEKQVAHLGEGISLEARLISRKEAALRQREAALKAQKEQAKDNKDDEIAALQLEANTLKEEAQSAIERAEVAEKEARGLRSVTHRMILTREEQVEVRMKRCWLARYWGLAAKYQVYQEVASTKFEQWSKVAPVPNEYVISAGHFDETSSAPGQKKTTSIRDLNDLTIDEGNIEGMLAVEKGLRELASLNVEQAVMLAMSENQHPLGTVRGELTAEEKEDLKFKHAWLVYFWRRAKNYKVEKAIAEDRLTYWIAQSDKPHPTSHDVVDVERGLLELQMLGIEEQLWEASRKEIASGRLFEDLE</sequence>
<organism evidence="3 4">
    <name type="scientific">Riccia fluitans</name>
    <dbReference type="NCBI Taxonomy" id="41844"/>
    <lineage>
        <taxon>Eukaryota</taxon>
        <taxon>Viridiplantae</taxon>
        <taxon>Streptophyta</taxon>
        <taxon>Embryophyta</taxon>
        <taxon>Marchantiophyta</taxon>
        <taxon>Marchantiopsida</taxon>
        <taxon>Marchantiidae</taxon>
        <taxon>Marchantiales</taxon>
        <taxon>Ricciaceae</taxon>
        <taxon>Riccia</taxon>
    </lineage>
</organism>
<keyword evidence="4" id="KW-1185">Reference proteome</keyword>
<protein>
    <recommendedName>
        <fullName evidence="5">Ripening-regulated protein</fullName>
    </recommendedName>
</protein>
<dbReference type="InterPro" id="IPR040321">
    <property type="entry name" value="SCD2-like"/>
</dbReference>
<comment type="caution">
    <text evidence="3">The sequence shown here is derived from an EMBL/GenBank/DDBJ whole genome shotgun (WGS) entry which is preliminary data.</text>
</comment>
<evidence type="ECO:0000313" key="4">
    <source>
        <dbReference type="Proteomes" id="UP001605036"/>
    </source>
</evidence>
<proteinExistence type="predicted"/>
<feature type="region of interest" description="Disordered" evidence="2">
    <location>
        <begin position="173"/>
        <end position="202"/>
    </location>
</feature>
<evidence type="ECO:0000256" key="2">
    <source>
        <dbReference type="SAM" id="MobiDB-lite"/>
    </source>
</evidence>
<dbReference type="AlphaFoldDB" id="A0ABD1YR99"/>
<feature type="region of interest" description="Disordered" evidence="2">
    <location>
        <begin position="231"/>
        <end position="279"/>
    </location>
</feature>
<feature type="coiled-coil region" evidence="1">
    <location>
        <begin position="283"/>
        <end position="399"/>
    </location>
</feature>
<dbReference type="EMBL" id="JBHFFA010000004">
    <property type="protein sequence ID" value="KAL2632247.1"/>
    <property type="molecule type" value="Genomic_DNA"/>
</dbReference>
<name>A0ABD1YR99_9MARC</name>
<evidence type="ECO:0000256" key="1">
    <source>
        <dbReference type="SAM" id="Coils"/>
    </source>
</evidence>
<dbReference type="PANTHER" id="PTHR31762:SF10">
    <property type="entry name" value="FAS-BINDING FACTOR-LIKE PROTEIN"/>
    <property type="match status" value="1"/>
</dbReference>
<evidence type="ECO:0000313" key="3">
    <source>
        <dbReference type="EMBL" id="KAL2632247.1"/>
    </source>
</evidence>
<dbReference type="CDD" id="cd06503">
    <property type="entry name" value="ATP-synt_Fo_b"/>
    <property type="match status" value="1"/>
</dbReference>
<dbReference type="PANTHER" id="PTHR31762">
    <property type="entry name" value="FAS-BINDING FACTOR-LIKE PROTEIN"/>
    <property type="match status" value="1"/>
</dbReference>
<gene>
    <name evidence="3" type="ORF">R1flu_016933</name>
</gene>
<reference evidence="3 4" key="1">
    <citation type="submission" date="2024-09" db="EMBL/GenBank/DDBJ databases">
        <title>Chromosome-scale assembly of Riccia fluitans.</title>
        <authorList>
            <person name="Paukszto L."/>
            <person name="Sawicki J."/>
            <person name="Karawczyk K."/>
            <person name="Piernik-Szablinska J."/>
            <person name="Szczecinska M."/>
            <person name="Mazdziarz M."/>
        </authorList>
    </citation>
    <scope>NUCLEOTIDE SEQUENCE [LARGE SCALE GENOMIC DNA]</scope>
    <source>
        <strain evidence="3">Rf_01</strain>
        <tissue evidence="3">Aerial parts of the thallus</tissue>
    </source>
</reference>
<accession>A0ABD1YR99</accession>
<evidence type="ECO:0008006" key="5">
    <source>
        <dbReference type="Google" id="ProtNLM"/>
    </source>
</evidence>
<dbReference type="Proteomes" id="UP001605036">
    <property type="component" value="Unassembled WGS sequence"/>
</dbReference>